<dbReference type="EMBL" id="CAEZSY010000095">
    <property type="protein sequence ID" value="CAB4557404.1"/>
    <property type="molecule type" value="Genomic_DNA"/>
</dbReference>
<evidence type="ECO:0000313" key="7">
    <source>
        <dbReference type="EMBL" id="CAB4557404.1"/>
    </source>
</evidence>
<dbReference type="EMBL" id="CAEZXU010000003">
    <property type="protein sequence ID" value="CAB4689879.1"/>
    <property type="molecule type" value="Genomic_DNA"/>
</dbReference>
<evidence type="ECO:0000256" key="5">
    <source>
        <dbReference type="SAM" id="Phobius"/>
    </source>
</evidence>
<feature type="transmembrane region" description="Helical" evidence="5">
    <location>
        <begin position="68"/>
        <end position="88"/>
    </location>
</feature>
<evidence type="ECO:0000256" key="1">
    <source>
        <dbReference type="ARBA" id="ARBA00004141"/>
    </source>
</evidence>
<feature type="transmembrane region" description="Helical" evidence="5">
    <location>
        <begin position="100"/>
        <end position="120"/>
    </location>
</feature>
<dbReference type="EMBL" id="CAESAM010000077">
    <property type="protein sequence ID" value="CAB4341451.1"/>
    <property type="molecule type" value="Genomic_DNA"/>
</dbReference>
<evidence type="ECO:0000313" key="6">
    <source>
        <dbReference type="EMBL" id="CAB4341451.1"/>
    </source>
</evidence>
<dbReference type="EMBL" id="CAFBJG010000006">
    <property type="protein sequence ID" value="CAB4847336.1"/>
    <property type="molecule type" value="Genomic_DNA"/>
</dbReference>
<dbReference type="InterPro" id="IPR032808">
    <property type="entry name" value="DoxX"/>
</dbReference>
<evidence type="ECO:0000313" key="11">
    <source>
        <dbReference type="EMBL" id="CAB4813346.1"/>
    </source>
</evidence>
<dbReference type="EMBL" id="CAEZWN010000002">
    <property type="protein sequence ID" value="CAB4646309.1"/>
    <property type="molecule type" value="Genomic_DNA"/>
</dbReference>
<gene>
    <name evidence="7" type="ORF">UFOPK1509_00672</name>
    <name evidence="8" type="ORF">UFOPK1854_00594</name>
    <name evidence="9" type="ORF">UFOPK2252_00043</name>
    <name evidence="10" type="ORF">UFOPK2592_00121</name>
    <name evidence="11" type="ORF">UFOPK3120_00739</name>
    <name evidence="12" type="ORF">UFOPK3282_00122</name>
    <name evidence="13" type="ORF">UFOPK3935_00129</name>
    <name evidence="6" type="ORF">UFOPK4171_00787</name>
</gene>
<evidence type="ECO:0000313" key="13">
    <source>
        <dbReference type="EMBL" id="CAB4971476.1"/>
    </source>
</evidence>
<evidence type="ECO:0000313" key="9">
    <source>
        <dbReference type="EMBL" id="CAB4646309.1"/>
    </source>
</evidence>
<dbReference type="GO" id="GO:0016020">
    <property type="term" value="C:membrane"/>
    <property type="evidence" value="ECO:0007669"/>
    <property type="project" value="UniProtKB-SubCell"/>
</dbReference>
<proteinExistence type="predicted"/>
<dbReference type="EMBL" id="CAFAAW010000089">
    <property type="protein sequence ID" value="CAB4813346.1"/>
    <property type="molecule type" value="Genomic_DNA"/>
</dbReference>
<dbReference type="EMBL" id="CAEZUT010000053">
    <property type="protein sequence ID" value="CAB4611318.1"/>
    <property type="molecule type" value="Genomic_DNA"/>
</dbReference>
<dbReference type="Pfam" id="PF07681">
    <property type="entry name" value="DoxX"/>
    <property type="match status" value="1"/>
</dbReference>
<feature type="transmembrane region" description="Helical" evidence="5">
    <location>
        <begin position="6"/>
        <end position="24"/>
    </location>
</feature>
<comment type="subcellular location">
    <subcellularLocation>
        <location evidence="1">Membrane</location>
        <topology evidence="1">Multi-pass membrane protein</topology>
    </subcellularLocation>
</comment>
<keyword evidence="3 5" id="KW-1133">Transmembrane helix</keyword>
<protein>
    <submittedName>
        <fullName evidence="7">Unannotated protein</fullName>
    </submittedName>
</protein>
<sequence length="138" mass="14873">MDIVLLVGRILFALIFINSGIAHFTKNAAMTGYAQYKKVPLAKVSVYVSGLMILLGGVYIVLGFYADLGALLIAAFLIPTAFLMHAFWKESDATAKQNETIGFFKDLSLAGAALIIFALLHNGAQFGPNVGTLLFWAN</sequence>
<evidence type="ECO:0000256" key="3">
    <source>
        <dbReference type="ARBA" id="ARBA00022989"/>
    </source>
</evidence>
<dbReference type="EMBL" id="CAFBOH010000007">
    <property type="protein sequence ID" value="CAB4971476.1"/>
    <property type="molecule type" value="Genomic_DNA"/>
</dbReference>
<evidence type="ECO:0000313" key="8">
    <source>
        <dbReference type="EMBL" id="CAB4611318.1"/>
    </source>
</evidence>
<keyword evidence="2 5" id="KW-0812">Transmembrane</keyword>
<evidence type="ECO:0000313" key="12">
    <source>
        <dbReference type="EMBL" id="CAB4847336.1"/>
    </source>
</evidence>
<evidence type="ECO:0000313" key="10">
    <source>
        <dbReference type="EMBL" id="CAB4689879.1"/>
    </source>
</evidence>
<organism evidence="7">
    <name type="scientific">freshwater metagenome</name>
    <dbReference type="NCBI Taxonomy" id="449393"/>
    <lineage>
        <taxon>unclassified sequences</taxon>
        <taxon>metagenomes</taxon>
        <taxon>ecological metagenomes</taxon>
    </lineage>
</organism>
<evidence type="ECO:0000256" key="4">
    <source>
        <dbReference type="ARBA" id="ARBA00023136"/>
    </source>
</evidence>
<feature type="transmembrane region" description="Helical" evidence="5">
    <location>
        <begin position="44"/>
        <end position="62"/>
    </location>
</feature>
<reference evidence="7" key="1">
    <citation type="submission" date="2020-05" db="EMBL/GenBank/DDBJ databases">
        <authorList>
            <person name="Chiriac C."/>
            <person name="Salcher M."/>
            <person name="Ghai R."/>
            <person name="Kavagutti S V."/>
        </authorList>
    </citation>
    <scope>NUCLEOTIDE SEQUENCE</scope>
</reference>
<evidence type="ECO:0000256" key="2">
    <source>
        <dbReference type="ARBA" id="ARBA00022692"/>
    </source>
</evidence>
<keyword evidence="4 5" id="KW-0472">Membrane</keyword>
<dbReference type="AlphaFoldDB" id="A0A6J6D252"/>
<name>A0A6J6D252_9ZZZZ</name>
<accession>A0A6J6D252</accession>